<dbReference type="EMBL" id="BMDD01000005">
    <property type="protein sequence ID" value="GGH84912.1"/>
    <property type="molecule type" value="Genomic_DNA"/>
</dbReference>
<dbReference type="InterPro" id="IPR035472">
    <property type="entry name" value="RpiR-like_SIS"/>
</dbReference>
<evidence type="ECO:0000313" key="7">
    <source>
        <dbReference type="Proteomes" id="UP000605427"/>
    </source>
</evidence>
<dbReference type="InterPro" id="IPR009057">
    <property type="entry name" value="Homeodomain-like_sf"/>
</dbReference>
<evidence type="ECO:0000256" key="3">
    <source>
        <dbReference type="ARBA" id="ARBA00023163"/>
    </source>
</evidence>
<comment type="caution">
    <text evidence="6">The sequence shown here is derived from an EMBL/GenBank/DDBJ whole genome shotgun (WGS) entry which is preliminary data.</text>
</comment>
<evidence type="ECO:0000256" key="2">
    <source>
        <dbReference type="ARBA" id="ARBA00023125"/>
    </source>
</evidence>
<evidence type="ECO:0000256" key="1">
    <source>
        <dbReference type="ARBA" id="ARBA00023015"/>
    </source>
</evidence>
<keyword evidence="2" id="KW-0238">DNA-binding</keyword>
<keyword evidence="3" id="KW-0804">Transcription</keyword>
<dbReference type="Gene3D" id="1.10.10.10">
    <property type="entry name" value="Winged helix-like DNA-binding domain superfamily/Winged helix DNA-binding domain"/>
    <property type="match status" value="1"/>
</dbReference>
<keyword evidence="1" id="KW-0805">Transcription regulation</keyword>
<dbReference type="Pfam" id="PF01418">
    <property type="entry name" value="HTH_6"/>
    <property type="match status" value="1"/>
</dbReference>
<dbReference type="InterPro" id="IPR047640">
    <property type="entry name" value="RpiR-like"/>
</dbReference>
<dbReference type="PROSITE" id="PS51464">
    <property type="entry name" value="SIS"/>
    <property type="match status" value="1"/>
</dbReference>
<dbReference type="PANTHER" id="PTHR30514:SF10">
    <property type="entry name" value="MURR_RPIR FAMILY TRANSCRIPTIONAL REGULATOR"/>
    <property type="match status" value="1"/>
</dbReference>
<dbReference type="InterPro" id="IPR046348">
    <property type="entry name" value="SIS_dom_sf"/>
</dbReference>
<feature type="domain" description="HTH rpiR-type" evidence="4">
    <location>
        <begin position="1"/>
        <end position="75"/>
    </location>
</feature>
<protein>
    <submittedName>
        <fullName evidence="6">RpiR family transcriptional regulator</fullName>
    </submittedName>
</protein>
<keyword evidence="7" id="KW-1185">Reference proteome</keyword>
<gene>
    <name evidence="6" type="ORF">GCM10007362_41100</name>
</gene>
<dbReference type="Proteomes" id="UP000605427">
    <property type="component" value="Unassembled WGS sequence"/>
</dbReference>
<dbReference type="InterPro" id="IPR036388">
    <property type="entry name" value="WH-like_DNA-bd_sf"/>
</dbReference>
<dbReference type="RefSeq" id="WP_172241636.1">
    <property type="nucleotide sequence ID" value="NZ_BMDD01000005.1"/>
</dbReference>
<accession>A0ABQ2A636</accession>
<dbReference type="SUPFAM" id="SSF46689">
    <property type="entry name" value="Homeodomain-like"/>
    <property type="match status" value="1"/>
</dbReference>
<evidence type="ECO:0000313" key="6">
    <source>
        <dbReference type="EMBL" id="GGH84912.1"/>
    </source>
</evidence>
<feature type="domain" description="SIS" evidence="5">
    <location>
        <begin position="123"/>
        <end position="264"/>
    </location>
</feature>
<dbReference type="PANTHER" id="PTHR30514">
    <property type="entry name" value="GLUCOKINASE"/>
    <property type="match status" value="1"/>
</dbReference>
<dbReference type="InterPro" id="IPR000281">
    <property type="entry name" value="HTH_RpiR"/>
</dbReference>
<proteinExistence type="predicted"/>
<dbReference type="InterPro" id="IPR001347">
    <property type="entry name" value="SIS_dom"/>
</dbReference>
<evidence type="ECO:0000259" key="5">
    <source>
        <dbReference type="PROSITE" id="PS51464"/>
    </source>
</evidence>
<dbReference type="PROSITE" id="PS51071">
    <property type="entry name" value="HTH_RPIR"/>
    <property type="match status" value="1"/>
</dbReference>
<evidence type="ECO:0000259" key="4">
    <source>
        <dbReference type="PROSITE" id="PS51071"/>
    </source>
</evidence>
<sequence length="283" mass="31047">MLLEKLRRGEGFSEAEREIAGYVLERREQVLGMTIGQLASAAYASNPTIVRLCRKLGVSGFREFKIVLASELERSAGIEDVDANVPFGLKESAETIAGRIADLTQATVREGSQLLQGPDLDAAAALLDSAKQVYLFATGDSMVRALSFQGKLLKVNRLVHVTHLMQEQGYYAYNAGIEDCAVFITYHGQQSGYAEYAATMKQNGVKLIAITANSEGTLADLCDLVLPLPLSEDPISKIATFSSQIAIDYVLNVLYSCMFNLRYESNFEMKQSGQTYVERMNGL</sequence>
<dbReference type="Pfam" id="PF01380">
    <property type="entry name" value="SIS"/>
    <property type="match status" value="1"/>
</dbReference>
<dbReference type="Gene3D" id="3.40.50.10490">
    <property type="entry name" value="Glucose-6-phosphate isomerase like protein, domain 1"/>
    <property type="match status" value="1"/>
</dbReference>
<reference evidence="7" key="1">
    <citation type="journal article" date="2019" name="Int. J. Syst. Evol. Microbiol.">
        <title>The Global Catalogue of Microorganisms (GCM) 10K type strain sequencing project: providing services to taxonomists for standard genome sequencing and annotation.</title>
        <authorList>
            <consortium name="The Broad Institute Genomics Platform"/>
            <consortium name="The Broad Institute Genome Sequencing Center for Infectious Disease"/>
            <person name="Wu L."/>
            <person name="Ma J."/>
        </authorList>
    </citation>
    <scope>NUCLEOTIDE SEQUENCE [LARGE SCALE GENOMIC DNA]</scope>
    <source>
        <strain evidence="7">CCM 8702</strain>
    </source>
</reference>
<dbReference type="CDD" id="cd05013">
    <property type="entry name" value="SIS_RpiR"/>
    <property type="match status" value="1"/>
</dbReference>
<name>A0ABQ2A636_9BACL</name>
<organism evidence="6 7">
    <name type="scientific">Saccharibacillus endophyticus</name>
    <dbReference type="NCBI Taxonomy" id="2060666"/>
    <lineage>
        <taxon>Bacteria</taxon>
        <taxon>Bacillati</taxon>
        <taxon>Bacillota</taxon>
        <taxon>Bacilli</taxon>
        <taxon>Bacillales</taxon>
        <taxon>Paenibacillaceae</taxon>
        <taxon>Saccharibacillus</taxon>
    </lineage>
</organism>
<dbReference type="SUPFAM" id="SSF53697">
    <property type="entry name" value="SIS domain"/>
    <property type="match status" value="1"/>
</dbReference>